<keyword evidence="2" id="KW-1185">Reference proteome</keyword>
<dbReference type="EMBL" id="FNKH01000002">
    <property type="protein sequence ID" value="SDQ45529.1"/>
    <property type="molecule type" value="Genomic_DNA"/>
</dbReference>
<dbReference type="STRING" id="37928.SAMN04489742_1182"/>
<sequence>MHCRRPMQVVDADHLSVTEPLLVGAEPSGAAVHPAALAEPHPVTTYRCECGFTLEEPA</sequence>
<accession>A0A1H1B0S5</accession>
<proteinExistence type="predicted"/>
<dbReference type="Proteomes" id="UP000181917">
    <property type="component" value="Unassembled WGS sequence"/>
</dbReference>
<name>A0A1H1B0S5_9MICC</name>
<reference evidence="1 2" key="1">
    <citation type="submission" date="2016-10" db="EMBL/GenBank/DDBJ databases">
        <authorList>
            <person name="de Groot N.N."/>
        </authorList>
    </citation>
    <scope>NUCLEOTIDE SEQUENCE [LARGE SCALE GENOMIC DNA]</scope>
    <source>
        <strain evidence="1 2">DSM 20117</strain>
    </source>
</reference>
<gene>
    <name evidence="1" type="ORF">SAMN04489742_1182</name>
</gene>
<organism evidence="1 2">
    <name type="scientific">Crystallibacter crystallopoietes</name>
    <dbReference type="NCBI Taxonomy" id="37928"/>
    <lineage>
        <taxon>Bacteria</taxon>
        <taxon>Bacillati</taxon>
        <taxon>Actinomycetota</taxon>
        <taxon>Actinomycetes</taxon>
        <taxon>Micrococcales</taxon>
        <taxon>Micrococcaceae</taxon>
        <taxon>Crystallibacter</taxon>
    </lineage>
</organism>
<evidence type="ECO:0000313" key="2">
    <source>
        <dbReference type="Proteomes" id="UP000181917"/>
    </source>
</evidence>
<dbReference type="AlphaFoldDB" id="A0A1H1B0S5"/>
<protein>
    <submittedName>
        <fullName evidence="1">Uncharacterized protein</fullName>
    </submittedName>
</protein>
<evidence type="ECO:0000313" key="1">
    <source>
        <dbReference type="EMBL" id="SDQ45529.1"/>
    </source>
</evidence>